<dbReference type="PANTHER" id="PTHR42718:SF9">
    <property type="entry name" value="MAJOR FACILITATOR SUPERFAMILY MULTIDRUG TRANSPORTER MFSC"/>
    <property type="match status" value="1"/>
</dbReference>
<dbReference type="Gene3D" id="1.20.1250.20">
    <property type="entry name" value="MFS general substrate transporter like domains"/>
    <property type="match status" value="2"/>
</dbReference>
<feature type="transmembrane region" description="Helical" evidence="6">
    <location>
        <begin position="82"/>
        <end position="104"/>
    </location>
</feature>
<keyword evidence="9" id="KW-1185">Reference proteome</keyword>
<sequence>MSETKQWRVIPAVIMTAVMSFGGILVETSMNVTFPLLMSQFNLLASQVQWVTTAYLLAVSIVVPSFAYLVRNFSIRNLFITANLLFLSGLVIDSFAQSFIILLLGRILQGFATGLALPLMFHIILTKVHQDKRGLMMGVGSMTTSFAPAIGPTYGGILTEMLDWHAIFWLLLPLLVLSLAGGLWAIPQEPVGRGEVFNGPAFIGLAAFLVTSLLAIEQNLWYQWMLAFLAAFAFYQSNRNNPLINLNLFSKGHYLVFLWGALTYQALLLGMSFIIPNYLQLGRGLSTTQAGNFMFLGPIVLSLVLPLAGRLYDSLGPKKPILAGLTLSLFALLIFVIYYHQLPIWSLLVVHVMMMLGIALSLSNIMTHSYGQIEDNLEADANTLMNLGQQYMGAISTALVSKLLSLGISQNPEFGAVLGAGWGIILMFLLVLSAYILIIIVFRSNTI</sequence>
<dbReference type="InterPro" id="IPR036259">
    <property type="entry name" value="MFS_trans_sf"/>
</dbReference>
<gene>
    <name evidence="8" type="ORF">HMPREF9257_0871</name>
</gene>
<dbReference type="eggNOG" id="COG2814">
    <property type="taxonomic scope" value="Bacteria"/>
</dbReference>
<dbReference type="InterPro" id="IPR020846">
    <property type="entry name" value="MFS_dom"/>
</dbReference>
<evidence type="ECO:0000256" key="2">
    <source>
        <dbReference type="ARBA" id="ARBA00022448"/>
    </source>
</evidence>
<dbReference type="InterPro" id="IPR011701">
    <property type="entry name" value="MFS"/>
</dbReference>
<dbReference type="PROSITE" id="PS50850">
    <property type="entry name" value="MFS"/>
    <property type="match status" value="1"/>
</dbReference>
<dbReference type="GO" id="GO:0005886">
    <property type="term" value="C:plasma membrane"/>
    <property type="evidence" value="ECO:0007669"/>
    <property type="project" value="UniProtKB-SubCell"/>
</dbReference>
<dbReference type="Proteomes" id="UP000005990">
    <property type="component" value="Unassembled WGS sequence"/>
</dbReference>
<feature type="transmembrane region" description="Helical" evidence="6">
    <location>
        <begin position="344"/>
        <end position="362"/>
    </location>
</feature>
<evidence type="ECO:0000256" key="1">
    <source>
        <dbReference type="ARBA" id="ARBA00004651"/>
    </source>
</evidence>
<evidence type="ECO:0000313" key="9">
    <source>
        <dbReference type="Proteomes" id="UP000005990"/>
    </source>
</evidence>
<feature type="transmembrane region" description="Helical" evidence="6">
    <location>
        <begin position="135"/>
        <end position="154"/>
    </location>
</feature>
<name>E4KLN9_9LACT</name>
<dbReference type="GO" id="GO:0022857">
    <property type="term" value="F:transmembrane transporter activity"/>
    <property type="evidence" value="ECO:0007669"/>
    <property type="project" value="InterPro"/>
</dbReference>
<feature type="transmembrane region" description="Helical" evidence="6">
    <location>
        <begin position="256"/>
        <end position="279"/>
    </location>
</feature>
<dbReference type="OrthoDB" id="9816041at2"/>
<feature type="transmembrane region" description="Helical" evidence="6">
    <location>
        <begin position="166"/>
        <end position="184"/>
    </location>
</feature>
<accession>E4KLN9</accession>
<comment type="caution">
    <text evidence="8">The sequence shown here is derived from an EMBL/GenBank/DDBJ whole genome shotgun (WGS) entry which is preliminary data.</text>
</comment>
<proteinExistence type="predicted"/>
<organism evidence="8 9">
    <name type="scientific">Eremococcus coleocola ACS-139-V-Col8</name>
    <dbReference type="NCBI Taxonomy" id="908337"/>
    <lineage>
        <taxon>Bacteria</taxon>
        <taxon>Bacillati</taxon>
        <taxon>Bacillota</taxon>
        <taxon>Bacilli</taxon>
        <taxon>Lactobacillales</taxon>
        <taxon>Aerococcaceae</taxon>
        <taxon>Eremococcus</taxon>
    </lineage>
</organism>
<feature type="transmembrane region" description="Helical" evidence="6">
    <location>
        <begin position="50"/>
        <end position="70"/>
    </location>
</feature>
<keyword evidence="5 6" id="KW-0472">Membrane</keyword>
<dbReference type="STRING" id="908337.HMPREF9257_0871"/>
<evidence type="ECO:0000256" key="3">
    <source>
        <dbReference type="ARBA" id="ARBA00022692"/>
    </source>
</evidence>
<feature type="transmembrane region" description="Helical" evidence="6">
    <location>
        <begin position="12"/>
        <end position="30"/>
    </location>
</feature>
<dbReference type="PANTHER" id="PTHR42718">
    <property type="entry name" value="MAJOR FACILITATOR SUPERFAMILY MULTIDRUG TRANSPORTER MFSC"/>
    <property type="match status" value="1"/>
</dbReference>
<evidence type="ECO:0000259" key="7">
    <source>
        <dbReference type="PROSITE" id="PS50850"/>
    </source>
</evidence>
<feature type="transmembrane region" description="Helical" evidence="6">
    <location>
        <begin position="321"/>
        <end position="338"/>
    </location>
</feature>
<dbReference type="SUPFAM" id="SSF103473">
    <property type="entry name" value="MFS general substrate transporter"/>
    <property type="match status" value="1"/>
</dbReference>
<evidence type="ECO:0000256" key="4">
    <source>
        <dbReference type="ARBA" id="ARBA00022989"/>
    </source>
</evidence>
<evidence type="ECO:0000256" key="6">
    <source>
        <dbReference type="SAM" id="Phobius"/>
    </source>
</evidence>
<keyword evidence="4 6" id="KW-1133">Transmembrane helix</keyword>
<dbReference type="EMBL" id="AENN01000001">
    <property type="protein sequence ID" value="EFR32019.1"/>
    <property type="molecule type" value="Genomic_DNA"/>
</dbReference>
<comment type="subcellular location">
    <subcellularLocation>
        <location evidence="1">Cell membrane</location>
        <topology evidence="1">Multi-pass membrane protein</topology>
    </subcellularLocation>
</comment>
<keyword evidence="3 6" id="KW-0812">Transmembrane</keyword>
<feature type="transmembrane region" description="Helical" evidence="6">
    <location>
        <begin position="420"/>
        <end position="442"/>
    </location>
</feature>
<feature type="domain" description="Major facilitator superfamily (MFS) profile" evidence="7">
    <location>
        <begin position="12"/>
        <end position="445"/>
    </location>
</feature>
<evidence type="ECO:0000313" key="8">
    <source>
        <dbReference type="EMBL" id="EFR32019.1"/>
    </source>
</evidence>
<keyword evidence="2" id="KW-0813">Transport</keyword>
<feature type="transmembrane region" description="Helical" evidence="6">
    <location>
        <begin position="110"/>
        <end position="128"/>
    </location>
</feature>
<feature type="transmembrane region" description="Helical" evidence="6">
    <location>
        <begin position="196"/>
        <end position="214"/>
    </location>
</feature>
<reference evidence="8 9" key="1">
    <citation type="submission" date="2010-10" db="EMBL/GenBank/DDBJ databases">
        <authorList>
            <person name="Durkin A.S."/>
            <person name="Madupu R."/>
            <person name="Torralba M."/>
            <person name="Gillis M."/>
            <person name="Methe B."/>
            <person name="Sutton G."/>
            <person name="Nelson K.E."/>
        </authorList>
    </citation>
    <scope>NUCLEOTIDE SEQUENCE [LARGE SCALE GENOMIC DNA]</scope>
    <source>
        <strain evidence="8 9">ACS-139-V-Col8</strain>
    </source>
</reference>
<feature type="transmembrane region" description="Helical" evidence="6">
    <location>
        <begin position="291"/>
        <end position="309"/>
    </location>
</feature>
<evidence type="ECO:0000256" key="5">
    <source>
        <dbReference type="ARBA" id="ARBA00023136"/>
    </source>
</evidence>
<dbReference type="RefSeq" id="WP_006417502.1">
    <property type="nucleotide sequence ID" value="NZ_AENN01000001.1"/>
</dbReference>
<dbReference type="Pfam" id="PF07690">
    <property type="entry name" value="MFS_1"/>
    <property type="match status" value="1"/>
</dbReference>
<dbReference type="AlphaFoldDB" id="E4KLN9"/>
<protein>
    <submittedName>
        <fullName evidence="8">Transporter, major facilitator family protein</fullName>
    </submittedName>
</protein>